<evidence type="ECO:0000256" key="3">
    <source>
        <dbReference type="ARBA" id="ARBA00023807"/>
    </source>
</evidence>
<evidence type="ECO:0000313" key="7">
    <source>
        <dbReference type="RefSeq" id="XP_005101078.1"/>
    </source>
</evidence>
<reference evidence="6 7" key="1">
    <citation type="submission" date="2025-05" db="UniProtKB">
        <authorList>
            <consortium name="RefSeq"/>
        </authorList>
    </citation>
    <scope>IDENTIFICATION</scope>
</reference>
<evidence type="ECO:0000313" key="5">
    <source>
        <dbReference type="Proteomes" id="UP000694888"/>
    </source>
</evidence>
<evidence type="ECO:0000313" key="6">
    <source>
        <dbReference type="RefSeq" id="XP_005101077.1"/>
    </source>
</evidence>
<dbReference type="Proteomes" id="UP000694888">
    <property type="component" value="Unplaced"/>
</dbReference>
<dbReference type="PANTHER" id="PTHR12121">
    <property type="entry name" value="CARBON CATABOLITE REPRESSOR PROTEIN 4"/>
    <property type="match status" value="1"/>
</dbReference>
<protein>
    <recommendedName>
        <fullName evidence="3">Nocturnin</fullName>
    </recommendedName>
</protein>
<dbReference type="SUPFAM" id="SSF56219">
    <property type="entry name" value="DNase I-like"/>
    <property type="match status" value="1"/>
</dbReference>
<dbReference type="GeneID" id="101846217"/>
<organism evidence="5 6">
    <name type="scientific">Aplysia californica</name>
    <name type="common">California sea hare</name>
    <dbReference type="NCBI Taxonomy" id="6500"/>
    <lineage>
        <taxon>Eukaryota</taxon>
        <taxon>Metazoa</taxon>
        <taxon>Spiralia</taxon>
        <taxon>Lophotrochozoa</taxon>
        <taxon>Mollusca</taxon>
        <taxon>Gastropoda</taxon>
        <taxon>Heterobranchia</taxon>
        <taxon>Euthyneura</taxon>
        <taxon>Tectipleura</taxon>
        <taxon>Aplysiida</taxon>
        <taxon>Aplysioidea</taxon>
        <taxon>Aplysiidae</taxon>
        <taxon>Aplysia</taxon>
    </lineage>
</organism>
<sequence length="346" mass="38888">MTETKNCQQVLAEIQEQSRTFDGPALLTRRFVTVTNGAATSSQTETAEAPTLEKAEGAVRIMQWNVLAQGLCLCSDSFVLCPPAALDWSRRKNYVMEELLTYDPDIFCLEEVDHFDFISQYLSPLGFQGLFCPKPDSPCLYEENNSGPDGCAVFWRKSHFSLTSYENVVLRDDREKETNQVALLCWLRGLYGSSKGKDILVVATHLKSKKGYSELRYQQGKFLERELMKQAQGKPVVLCGDFNAEPEEKVIQVIKSSKLQLMSTYTLLSPSGAEPEYTTWKVRSGKHGETMEESCHTIDYVFVTRNNSKCVKLLQFPTGAELGDGFLPSFSYPSDHLSLVADLVFT</sequence>
<evidence type="ECO:0000256" key="1">
    <source>
        <dbReference type="ARBA" id="ARBA00010774"/>
    </source>
</evidence>
<dbReference type="RefSeq" id="XP_005101077.1">
    <property type="nucleotide sequence ID" value="XM_005101020.3"/>
</dbReference>
<gene>
    <name evidence="6 7" type="primary">LOC101846217</name>
</gene>
<evidence type="ECO:0000259" key="4">
    <source>
        <dbReference type="Pfam" id="PF03372"/>
    </source>
</evidence>
<dbReference type="InterPro" id="IPR036691">
    <property type="entry name" value="Endo/exonu/phosph_ase_sf"/>
</dbReference>
<proteinExistence type="inferred from homology"/>
<keyword evidence="2" id="KW-0378">Hydrolase</keyword>
<dbReference type="Gene3D" id="3.60.10.10">
    <property type="entry name" value="Endonuclease/exonuclease/phosphatase"/>
    <property type="match status" value="1"/>
</dbReference>
<accession>A0ABM0JTG0</accession>
<name>A0ABM0JTG0_APLCA</name>
<feature type="domain" description="Endonuclease/exonuclease/phosphatase" evidence="4">
    <location>
        <begin position="62"/>
        <end position="336"/>
    </location>
</feature>
<dbReference type="Pfam" id="PF03372">
    <property type="entry name" value="Exo_endo_phos"/>
    <property type="match status" value="1"/>
</dbReference>
<dbReference type="PANTHER" id="PTHR12121:SF45">
    <property type="entry name" value="NOCTURNIN"/>
    <property type="match status" value="1"/>
</dbReference>
<evidence type="ECO:0000256" key="2">
    <source>
        <dbReference type="ARBA" id="ARBA00022801"/>
    </source>
</evidence>
<dbReference type="InterPro" id="IPR050410">
    <property type="entry name" value="CCR4/nocturin_mRNA_transcr"/>
</dbReference>
<comment type="similarity">
    <text evidence="1">Belongs to the CCR4/nocturin family.</text>
</comment>
<keyword evidence="5" id="KW-1185">Reference proteome</keyword>
<dbReference type="InterPro" id="IPR005135">
    <property type="entry name" value="Endo/exonuclease/phosphatase"/>
</dbReference>
<dbReference type="RefSeq" id="XP_005101078.1">
    <property type="nucleotide sequence ID" value="XM_005101021.3"/>
</dbReference>